<accession>A0A809R970</accession>
<evidence type="ECO:0000313" key="2">
    <source>
        <dbReference type="Proteomes" id="UP000662914"/>
    </source>
</evidence>
<name>A0A809R970_9PROT</name>
<gene>
    <name evidence="1" type="ORF">DSYM_15640</name>
</gene>
<dbReference type="EMBL" id="AP021857">
    <property type="protein sequence ID" value="BBO20865.1"/>
    <property type="molecule type" value="Genomic_DNA"/>
</dbReference>
<dbReference type="KEGG" id="ddz:DSYM_15640"/>
<proteinExistence type="predicted"/>
<organism evidence="1 2">
    <name type="scientific">Candidatus Desulfobacillus denitrificans</name>
    <dbReference type="NCBI Taxonomy" id="2608985"/>
    <lineage>
        <taxon>Bacteria</taxon>
        <taxon>Pseudomonadati</taxon>
        <taxon>Pseudomonadota</taxon>
        <taxon>Betaproteobacteria</taxon>
        <taxon>Candidatus Desulfobacillus</taxon>
    </lineage>
</organism>
<dbReference type="Proteomes" id="UP000662914">
    <property type="component" value="Chromosome"/>
</dbReference>
<reference evidence="1" key="1">
    <citation type="journal article" name="DNA Res.">
        <title>The physiological potential of anammox bacteria as revealed by their core genome structure.</title>
        <authorList>
            <person name="Okubo T."/>
            <person name="Toyoda A."/>
            <person name="Fukuhara K."/>
            <person name="Uchiyama I."/>
            <person name="Harigaya Y."/>
            <person name="Kuroiwa M."/>
            <person name="Suzuki T."/>
            <person name="Murakami Y."/>
            <person name="Suwa Y."/>
            <person name="Takami H."/>
        </authorList>
    </citation>
    <scope>NUCLEOTIDE SEQUENCE</scope>
    <source>
        <strain evidence="1">317325-3</strain>
    </source>
</reference>
<sequence>MISETSSPTTEELLTAPRFRRENFSSFLFAPFSRKLQRRVYIYTDTGYDLWVRLESDPEVVRFNERVPKVPIALGNGKATNTSPQAISINREGVVTVHIIQSNV</sequence>
<dbReference type="AlphaFoldDB" id="A0A809R970"/>
<evidence type="ECO:0000313" key="1">
    <source>
        <dbReference type="EMBL" id="BBO20865.1"/>
    </source>
</evidence>
<protein>
    <submittedName>
        <fullName evidence="1">Uncharacterized protein</fullName>
    </submittedName>
</protein>